<feature type="transmembrane region" description="Helical" evidence="1">
    <location>
        <begin position="6"/>
        <end position="23"/>
    </location>
</feature>
<dbReference type="AlphaFoldDB" id="A0A2T9Z4V0"/>
<keyword evidence="1" id="KW-0472">Membrane</keyword>
<evidence type="ECO:0000313" key="3">
    <source>
        <dbReference type="Proteomes" id="UP000245699"/>
    </source>
</evidence>
<keyword evidence="1" id="KW-0812">Transmembrane</keyword>
<evidence type="ECO:0000256" key="1">
    <source>
        <dbReference type="SAM" id="Phobius"/>
    </source>
</evidence>
<keyword evidence="1" id="KW-1133">Transmembrane helix</keyword>
<proteinExistence type="predicted"/>
<keyword evidence="3" id="KW-1185">Reference proteome</keyword>
<organism evidence="2 3">
    <name type="scientific">Furculomyces boomerangus</name>
    <dbReference type="NCBI Taxonomy" id="61424"/>
    <lineage>
        <taxon>Eukaryota</taxon>
        <taxon>Fungi</taxon>
        <taxon>Fungi incertae sedis</taxon>
        <taxon>Zoopagomycota</taxon>
        <taxon>Kickxellomycotina</taxon>
        <taxon>Harpellomycetes</taxon>
        <taxon>Harpellales</taxon>
        <taxon>Harpellaceae</taxon>
        <taxon>Furculomyces</taxon>
    </lineage>
</organism>
<sequence>MINSNLNILIYFILLYTTTKFALKSYNLFLNYTKKLVIKNAIPPYKKKIYPTTLDSFNNRKDYSSVKINESLEKAGHLNEIDVMDKKILFGSPFIKEYVSMSLLDFSVYRDKVPLLRSNTNNISSPQKFLGAERQVYSRINEYLDEVIIEEHEIFNRSISLYLDKYGIREYGGIMKISNASDFFAFLLTQNAQIRAFGKGYYSSSELRIALGEYTKSPIGPVQSKYTISYYMK</sequence>
<dbReference type="EMBL" id="MBFT01000026">
    <property type="protein sequence ID" value="PVU99627.1"/>
    <property type="molecule type" value="Genomic_DNA"/>
</dbReference>
<dbReference type="Proteomes" id="UP000245699">
    <property type="component" value="Unassembled WGS sequence"/>
</dbReference>
<accession>A0A2T9Z4V0</accession>
<gene>
    <name evidence="2" type="ORF">BB559_000552</name>
</gene>
<comment type="caution">
    <text evidence="2">The sequence shown here is derived from an EMBL/GenBank/DDBJ whole genome shotgun (WGS) entry which is preliminary data.</text>
</comment>
<name>A0A2T9Z4V0_9FUNG</name>
<reference evidence="2 3" key="1">
    <citation type="journal article" date="2018" name="MBio">
        <title>Comparative Genomics Reveals the Core Gene Toolbox for the Fungus-Insect Symbiosis.</title>
        <authorList>
            <person name="Wang Y."/>
            <person name="Stata M."/>
            <person name="Wang W."/>
            <person name="Stajich J.E."/>
            <person name="White M.M."/>
            <person name="Moncalvo J.M."/>
        </authorList>
    </citation>
    <scope>NUCLEOTIDE SEQUENCE [LARGE SCALE GENOMIC DNA]</scope>
    <source>
        <strain evidence="2 3">AUS-77-4</strain>
    </source>
</reference>
<protein>
    <submittedName>
        <fullName evidence="2">Uncharacterized protein</fullName>
    </submittedName>
</protein>
<evidence type="ECO:0000313" key="2">
    <source>
        <dbReference type="EMBL" id="PVU99627.1"/>
    </source>
</evidence>